<dbReference type="Proteomes" id="UP001316803">
    <property type="component" value="Unassembled WGS sequence"/>
</dbReference>
<feature type="compositionally biased region" description="Low complexity" evidence="1">
    <location>
        <begin position="303"/>
        <end position="315"/>
    </location>
</feature>
<feature type="compositionally biased region" description="Basic and acidic residues" evidence="1">
    <location>
        <begin position="450"/>
        <end position="467"/>
    </location>
</feature>
<proteinExistence type="predicted"/>
<accession>A0AAN8I5J7</accession>
<sequence>MFRSLFRRNRTVRVPVEHSGHQLRQVKVTRAALSKPSNLITTFVVTYLAFRLYESSTRSKDGHEEWEAWKKKRGIVITSQQDPELSEHWKKAHEAHKKVNPDSDSSSSITSSSQGDRLPPGVISTTILPIWIRPRKGQLYQPDDPEFKDYVRIQSDQKKVADLKKQVANWAATRLNIPHHQANLKHIGFNGTVTFTLELVPQIQPPPLYEVPAIIIFKDGIAIGWKTMRPDLGARMNSMMRPTAAYNATKASLRTFFWDTYAITKAKVTGDNRTVAQLDAHLHAHAYAHSKSVTGAKESDKQNTTSPTSSWPSNSQAMQDLVKALHNGQTARDRHTELVKNLPFSTAVKHAAAQFRHVHLHGLAHHQQNKARGSIQIRGSMVCAGDRGRYMMEVVAFYLPSEDKFVGQILMRNAYLVKDYNKFQKLEDEKKKKLLDAKNAKLLTQPKPAADQHDDVVEKPPTGKEKE</sequence>
<dbReference type="AlphaFoldDB" id="A0AAN8I5J7"/>
<name>A0AAN8I5J7_9EURO</name>
<feature type="region of interest" description="Disordered" evidence="1">
    <location>
        <begin position="80"/>
        <end position="121"/>
    </location>
</feature>
<gene>
    <name evidence="2" type="ORF">OHC33_005657</name>
</gene>
<evidence type="ECO:0000256" key="1">
    <source>
        <dbReference type="SAM" id="MobiDB-lite"/>
    </source>
</evidence>
<dbReference type="EMBL" id="JAKLMC020000012">
    <property type="protein sequence ID" value="KAK5953089.1"/>
    <property type="molecule type" value="Genomic_DNA"/>
</dbReference>
<feature type="region of interest" description="Disordered" evidence="1">
    <location>
        <begin position="437"/>
        <end position="467"/>
    </location>
</feature>
<comment type="caution">
    <text evidence="2">The sequence shown here is derived from an EMBL/GenBank/DDBJ whole genome shotgun (WGS) entry which is preliminary data.</text>
</comment>
<feature type="compositionally biased region" description="Low complexity" evidence="1">
    <location>
        <begin position="102"/>
        <end position="113"/>
    </location>
</feature>
<feature type="region of interest" description="Disordered" evidence="1">
    <location>
        <begin position="290"/>
        <end position="315"/>
    </location>
</feature>
<organism evidence="2 3">
    <name type="scientific">Knufia fluminis</name>
    <dbReference type="NCBI Taxonomy" id="191047"/>
    <lineage>
        <taxon>Eukaryota</taxon>
        <taxon>Fungi</taxon>
        <taxon>Dikarya</taxon>
        <taxon>Ascomycota</taxon>
        <taxon>Pezizomycotina</taxon>
        <taxon>Eurotiomycetes</taxon>
        <taxon>Chaetothyriomycetidae</taxon>
        <taxon>Chaetothyriales</taxon>
        <taxon>Trichomeriaceae</taxon>
        <taxon>Knufia</taxon>
    </lineage>
</organism>
<keyword evidence="3" id="KW-1185">Reference proteome</keyword>
<evidence type="ECO:0000313" key="3">
    <source>
        <dbReference type="Proteomes" id="UP001316803"/>
    </source>
</evidence>
<evidence type="ECO:0000313" key="2">
    <source>
        <dbReference type="EMBL" id="KAK5953089.1"/>
    </source>
</evidence>
<reference evidence="2 3" key="1">
    <citation type="submission" date="2022-12" db="EMBL/GenBank/DDBJ databases">
        <title>Genomic features and morphological characterization of a novel Knufia sp. strain isolated from spacecraft assembly facility.</title>
        <authorList>
            <person name="Teixeira M."/>
            <person name="Chander A.M."/>
            <person name="Stajich J.E."/>
            <person name="Venkateswaran K."/>
        </authorList>
    </citation>
    <scope>NUCLEOTIDE SEQUENCE [LARGE SCALE GENOMIC DNA]</scope>
    <source>
        <strain evidence="2 3">FJI-L2-BK-P2</strain>
    </source>
</reference>
<protein>
    <submittedName>
        <fullName evidence="2">Uncharacterized protein</fullName>
    </submittedName>
</protein>